<dbReference type="Proteomes" id="UP000309138">
    <property type="component" value="Unassembled WGS sequence"/>
</dbReference>
<dbReference type="AlphaFoldDB" id="A0A4V5PU01"/>
<proteinExistence type="predicted"/>
<protein>
    <recommendedName>
        <fullName evidence="3">DNA-binding protein</fullName>
    </recommendedName>
</protein>
<evidence type="ECO:0000313" key="2">
    <source>
        <dbReference type="Proteomes" id="UP000309138"/>
    </source>
</evidence>
<comment type="caution">
    <text evidence="1">The sequence shown here is derived from an EMBL/GenBank/DDBJ whole genome shotgun (WGS) entry which is preliminary data.</text>
</comment>
<organism evidence="1 2">
    <name type="scientific">Sphingomonas baiyangensis</name>
    <dbReference type="NCBI Taxonomy" id="2572576"/>
    <lineage>
        <taxon>Bacteria</taxon>
        <taxon>Pseudomonadati</taxon>
        <taxon>Pseudomonadota</taxon>
        <taxon>Alphaproteobacteria</taxon>
        <taxon>Sphingomonadales</taxon>
        <taxon>Sphingomonadaceae</taxon>
        <taxon>Sphingomonas</taxon>
    </lineage>
</organism>
<sequence length="72" mass="7996">MSVEAMRATCIENGWTITPDDRVRRDIAAKLIDRAPKTLANTVGTDRHIPSVKRAGGAYYRLSDLSDYTARS</sequence>
<gene>
    <name evidence="1" type="ORF">FBR43_15945</name>
</gene>
<dbReference type="EMBL" id="SWKR01000002">
    <property type="protein sequence ID" value="TKD52058.1"/>
    <property type="molecule type" value="Genomic_DNA"/>
</dbReference>
<name>A0A4V5PU01_9SPHN</name>
<dbReference type="RefSeq" id="WP_136943990.1">
    <property type="nucleotide sequence ID" value="NZ_SWKR01000002.1"/>
</dbReference>
<accession>A0A4V5PU01</accession>
<evidence type="ECO:0008006" key="3">
    <source>
        <dbReference type="Google" id="ProtNLM"/>
    </source>
</evidence>
<reference evidence="1 2" key="1">
    <citation type="submission" date="2019-04" db="EMBL/GenBank/DDBJ databases">
        <authorList>
            <person name="Yang Y."/>
            <person name="Wei D."/>
        </authorList>
    </citation>
    <scope>NUCLEOTIDE SEQUENCE [LARGE SCALE GENOMIC DNA]</scope>
    <source>
        <strain evidence="1 2">L-1-4w-11</strain>
    </source>
</reference>
<evidence type="ECO:0000313" key="1">
    <source>
        <dbReference type="EMBL" id="TKD52058.1"/>
    </source>
</evidence>
<dbReference type="OrthoDB" id="9808559at2"/>
<keyword evidence="2" id="KW-1185">Reference proteome</keyword>